<dbReference type="EMBL" id="JAGGNH010000006">
    <property type="protein sequence ID" value="KAJ0970135.1"/>
    <property type="molecule type" value="Genomic_DNA"/>
</dbReference>
<dbReference type="Gene3D" id="3.60.10.10">
    <property type="entry name" value="Endonuclease/exonuclease/phosphatase"/>
    <property type="match status" value="1"/>
</dbReference>
<dbReference type="PANTHER" id="PTHR23227">
    <property type="entry name" value="BUCENTAUR RELATED"/>
    <property type="match status" value="1"/>
</dbReference>
<sequence length="351" mass="39975">MEYKQGFPHHGRVWVKKLVPPHRRPDVVLNEQGFSHLSGRVRVKKLVHESRIRIGSWNIGSLTGKSMELVDTLKRRRIDIVCLQETRWIGNKAREIGNTGYKLWYCGGDKHRNGVGIIVEPKMKDKVVEVKRIGDRIIHLKLVLGKETINIVSVYAPQVGLGEEDKVKFWEDLDGVVLGIPSEQELFIGGDLNGHVGRLSDGYEQVHGGYGYGNRNEEGKSILDFALAHDLVLTNTCFKKRESHLITFKNGGNCSQIDFLVTRRRDKSICKDCKVIPGEALTTQHRLVVLDVKKKGIVKTERRVKQNKIRWWALKGTNQLAFKDKIWEEGGTNEDDANTLWKEMANALLQK</sequence>
<dbReference type="CDD" id="cd09076">
    <property type="entry name" value="L1-EN"/>
    <property type="match status" value="1"/>
</dbReference>
<dbReference type="OrthoDB" id="1902296at2759"/>
<accession>A0A9D5CD30</accession>
<protein>
    <recommendedName>
        <fullName evidence="1">Endonuclease/exonuclease/phosphatase domain-containing protein</fullName>
    </recommendedName>
</protein>
<gene>
    <name evidence="2" type="ORF">J5N97_023012</name>
</gene>
<dbReference type="InterPro" id="IPR005135">
    <property type="entry name" value="Endo/exonuclease/phosphatase"/>
</dbReference>
<feature type="domain" description="Endonuclease/exonuclease/phosphatase" evidence="1">
    <location>
        <begin position="55"/>
        <end position="229"/>
    </location>
</feature>
<reference evidence="2" key="2">
    <citation type="journal article" date="2022" name="Hortic Res">
        <title>The genome of Dioscorea zingiberensis sheds light on the biosynthesis, origin and evolution of the medicinally important diosgenin saponins.</title>
        <authorList>
            <person name="Li Y."/>
            <person name="Tan C."/>
            <person name="Li Z."/>
            <person name="Guo J."/>
            <person name="Li S."/>
            <person name="Chen X."/>
            <person name="Wang C."/>
            <person name="Dai X."/>
            <person name="Yang H."/>
            <person name="Song W."/>
            <person name="Hou L."/>
            <person name="Xu J."/>
            <person name="Tong Z."/>
            <person name="Xu A."/>
            <person name="Yuan X."/>
            <person name="Wang W."/>
            <person name="Yang Q."/>
            <person name="Chen L."/>
            <person name="Sun Z."/>
            <person name="Wang K."/>
            <person name="Pan B."/>
            <person name="Chen J."/>
            <person name="Bao Y."/>
            <person name="Liu F."/>
            <person name="Qi X."/>
            <person name="Gang D.R."/>
            <person name="Wen J."/>
            <person name="Li J."/>
        </authorList>
    </citation>
    <scope>NUCLEOTIDE SEQUENCE</scope>
    <source>
        <strain evidence="2">Dzin_1.0</strain>
    </source>
</reference>
<dbReference type="AlphaFoldDB" id="A0A9D5CD30"/>
<proteinExistence type="predicted"/>
<dbReference type="Proteomes" id="UP001085076">
    <property type="component" value="Miscellaneous, Linkage group lg06"/>
</dbReference>
<dbReference type="InterPro" id="IPR027124">
    <property type="entry name" value="Swc5/CFDP1/2"/>
</dbReference>
<dbReference type="PANTHER" id="PTHR23227:SF67">
    <property type="entry name" value="CRANIOFACIAL DEVELOPMENT PROTEIN 2-LIKE"/>
    <property type="match status" value="1"/>
</dbReference>
<organism evidence="2 3">
    <name type="scientific">Dioscorea zingiberensis</name>
    <dbReference type="NCBI Taxonomy" id="325984"/>
    <lineage>
        <taxon>Eukaryota</taxon>
        <taxon>Viridiplantae</taxon>
        <taxon>Streptophyta</taxon>
        <taxon>Embryophyta</taxon>
        <taxon>Tracheophyta</taxon>
        <taxon>Spermatophyta</taxon>
        <taxon>Magnoliopsida</taxon>
        <taxon>Liliopsida</taxon>
        <taxon>Dioscoreales</taxon>
        <taxon>Dioscoreaceae</taxon>
        <taxon>Dioscorea</taxon>
    </lineage>
</organism>
<evidence type="ECO:0000313" key="3">
    <source>
        <dbReference type="Proteomes" id="UP001085076"/>
    </source>
</evidence>
<dbReference type="InterPro" id="IPR036691">
    <property type="entry name" value="Endo/exonu/phosph_ase_sf"/>
</dbReference>
<name>A0A9D5CD30_9LILI</name>
<dbReference type="Pfam" id="PF03372">
    <property type="entry name" value="Exo_endo_phos"/>
    <property type="match status" value="1"/>
</dbReference>
<reference evidence="2" key="1">
    <citation type="submission" date="2021-03" db="EMBL/GenBank/DDBJ databases">
        <authorList>
            <person name="Li Z."/>
            <person name="Yang C."/>
        </authorList>
    </citation>
    <scope>NUCLEOTIDE SEQUENCE</scope>
    <source>
        <strain evidence="2">Dzin_1.0</strain>
        <tissue evidence="2">Leaf</tissue>
    </source>
</reference>
<dbReference type="SUPFAM" id="SSF56219">
    <property type="entry name" value="DNase I-like"/>
    <property type="match status" value="1"/>
</dbReference>
<comment type="caution">
    <text evidence="2">The sequence shown here is derived from an EMBL/GenBank/DDBJ whole genome shotgun (WGS) entry which is preliminary data.</text>
</comment>
<evidence type="ECO:0000259" key="1">
    <source>
        <dbReference type="Pfam" id="PF03372"/>
    </source>
</evidence>
<evidence type="ECO:0000313" key="2">
    <source>
        <dbReference type="EMBL" id="KAJ0970135.1"/>
    </source>
</evidence>
<dbReference type="GO" id="GO:0003824">
    <property type="term" value="F:catalytic activity"/>
    <property type="evidence" value="ECO:0007669"/>
    <property type="project" value="InterPro"/>
</dbReference>
<keyword evidence="3" id="KW-1185">Reference proteome</keyword>